<organism evidence="4 5">
    <name type="scientific">Nitzschia inconspicua</name>
    <dbReference type="NCBI Taxonomy" id="303405"/>
    <lineage>
        <taxon>Eukaryota</taxon>
        <taxon>Sar</taxon>
        <taxon>Stramenopiles</taxon>
        <taxon>Ochrophyta</taxon>
        <taxon>Bacillariophyta</taxon>
        <taxon>Bacillariophyceae</taxon>
        <taxon>Bacillariophycidae</taxon>
        <taxon>Bacillariales</taxon>
        <taxon>Bacillariaceae</taxon>
        <taxon>Nitzschia</taxon>
    </lineage>
</organism>
<dbReference type="EMBL" id="JAGRRH010000019">
    <property type="protein sequence ID" value="KAG7349973.1"/>
    <property type="molecule type" value="Genomic_DNA"/>
</dbReference>
<reference evidence="4" key="2">
    <citation type="submission" date="2021-04" db="EMBL/GenBank/DDBJ databases">
        <authorList>
            <person name="Podell S."/>
        </authorList>
    </citation>
    <scope>NUCLEOTIDE SEQUENCE</scope>
    <source>
        <strain evidence="4">Hildebrandi</strain>
    </source>
</reference>
<evidence type="ECO:0000313" key="5">
    <source>
        <dbReference type="Proteomes" id="UP000693970"/>
    </source>
</evidence>
<keyword evidence="2" id="KW-0175">Coiled coil</keyword>
<dbReference type="Pfam" id="PF05670">
    <property type="entry name" value="NFACT-R_1"/>
    <property type="match status" value="1"/>
</dbReference>
<name>A0A9K3KU36_9STRA</name>
<comment type="caution">
    <text evidence="4">The sequence shown here is derived from an EMBL/GenBank/DDBJ whole genome shotgun (WGS) entry which is preliminary data.</text>
</comment>
<gene>
    <name evidence="4" type="ORF">IV203_012570</name>
</gene>
<feature type="coiled-coil region" evidence="2">
    <location>
        <begin position="166"/>
        <end position="225"/>
    </location>
</feature>
<sequence>MVYFFTLTYTPPPSKGGGCSDYYGNNNDDDDLGRIDPLVVHEQLPSIVYEVYMGKDKFENELLIKYGLDTDVWFHVDNLSSAHVYLRMKDGMVLDDIPESVITDCAALCKANSIAGCKKASVDIVYTRWKNLKKTSDMVEGQVGYHRPSNVRRIKVEKLNDRVKALNKTRIEKQLSEEDLYRLQQEYHREIQRQKKKHYQEQAKLKQQQQLKQRQEKEARSYDRLYDTAYLTSVSDQNATADSSAAEAYEDDFF</sequence>
<evidence type="ECO:0000259" key="3">
    <source>
        <dbReference type="Pfam" id="PF05670"/>
    </source>
</evidence>
<dbReference type="InterPro" id="IPR008532">
    <property type="entry name" value="NFACT_RNA-bd"/>
</dbReference>
<dbReference type="Proteomes" id="UP000693970">
    <property type="component" value="Unassembled WGS sequence"/>
</dbReference>
<dbReference type="PANTHER" id="PTHR13049:SF2">
    <property type="entry name" value="COILED-COIL DOMAIN-CONTAINING PROTEIN 25"/>
    <property type="match status" value="1"/>
</dbReference>
<evidence type="ECO:0000256" key="1">
    <source>
        <dbReference type="ARBA" id="ARBA00008998"/>
    </source>
</evidence>
<keyword evidence="5" id="KW-1185">Reference proteome</keyword>
<dbReference type="OrthoDB" id="200398at2759"/>
<dbReference type="PANTHER" id="PTHR13049">
    <property type="entry name" value="DUF814-RELATED"/>
    <property type="match status" value="1"/>
</dbReference>
<dbReference type="AlphaFoldDB" id="A0A9K3KU36"/>
<comment type="similarity">
    <text evidence="1">Belongs to the CCDC25 family.</text>
</comment>
<dbReference type="InterPro" id="IPR039730">
    <property type="entry name" value="Jlp2/Ccd25"/>
</dbReference>
<reference evidence="4" key="1">
    <citation type="journal article" date="2021" name="Sci. Rep.">
        <title>Diploid genomic architecture of Nitzschia inconspicua, an elite biomass production diatom.</title>
        <authorList>
            <person name="Oliver A."/>
            <person name="Podell S."/>
            <person name="Pinowska A."/>
            <person name="Traller J.C."/>
            <person name="Smith S.R."/>
            <person name="McClure R."/>
            <person name="Beliaev A."/>
            <person name="Bohutskyi P."/>
            <person name="Hill E.A."/>
            <person name="Rabines A."/>
            <person name="Zheng H."/>
            <person name="Allen L.Z."/>
            <person name="Kuo A."/>
            <person name="Grigoriev I.V."/>
            <person name="Allen A.E."/>
            <person name="Hazlebeck D."/>
            <person name="Allen E.E."/>
        </authorList>
    </citation>
    <scope>NUCLEOTIDE SEQUENCE</scope>
    <source>
        <strain evidence="4">Hildebrandi</strain>
    </source>
</reference>
<evidence type="ECO:0000256" key="2">
    <source>
        <dbReference type="SAM" id="Coils"/>
    </source>
</evidence>
<evidence type="ECO:0000313" key="4">
    <source>
        <dbReference type="EMBL" id="KAG7349973.1"/>
    </source>
</evidence>
<feature type="domain" description="NFACT RNA-binding" evidence="3">
    <location>
        <begin position="49"/>
        <end position="146"/>
    </location>
</feature>
<proteinExistence type="inferred from homology"/>
<protein>
    <submittedName>
        <fullName evidence="4">Fibronectin-binding protein</fullName>
    </submittedName>
</protein>
<accession>A0A9K3KU36</accession>